<name>A0ABT6F3L4_9BACT</name>
<organism evidence="1 2">
    <name type="scientific">Paludisphaera mucosa</name>
    <dbReference type="NCBI Taxonomy" id="3030827"/>
    <lineage>
        <taxon>Bacteria</taxon>
        <taxon>Pseudomonadati</taxon>
        <taxon>Planctomycetota</taxon>
        <taxon>Planctomycetia</taxon>
        <taxon>Isosphaerales</taxon>
        <taxon>Isosphaeraceae</taxon>
        <taxon>Paludisphaera</taxon>
    </lineage>
</organism>
<keyword evidence="2" id="KW-1185">Reference proteome</keyword>
<gene>
    <name evidence="1" type="ORF">PZE19_00015</name>
</gene>
<reference evidence="1 2" key="1">
    <citation type="submission" date="2023-03" db="EMBL/GenBank/DDBJ databases">
        <title>Paludisphaera mucosa sp. nov. a novel planctomycete from northern fen.</title>
        <authorList>
            <person name="Ivanova A."/>
        </authorList>
    </citation>
    <scope>NUCLEOTIDE SEQUENCE [LARGE SCALE GENOMIC DNA]</scope>
    <source>
        <strain evidence="1 2">Pla2</strain>
    </source>
</reference>
<evidence type="ECO:0000313" key="2">
    <source>
        <dbReference type="Proteomes" id="UP001216907"/>
    </source>
</evidence>
<evidence type="ECO:0000313" key="1">
    <source>
        <dbReference type="EMBL" id="MDG3002160.1"/>
    </source>
</evidence>
<dbReference type="InterPro" id="IPR011463">
    <property type="entry name" value="DUF1569"/>
</dbReference>
<proteinExistence type="predicted"/>
<sequence length="154" mass="16742">MTPGRRPLNYGNFEEIDADLDRLLEGHETVGAWTLGQICHHLATVTQRVLAAPADATPDLSLRLSDEDRERIFATRSLPEGLPLARGMEAPDDVEPRRGAEMLREALAAMAAAPGPLAPHRLLGPLTMERWREVVCIHCGHHLSFAVPAEGGAS</sequence>
<dbReference type="SUPFAM" id="SSF109854">
    <property type="entry name" value="DinB/YfiT-like putative metalloenzymes"/>
    <property type="match status" value="1"/>
</dbReference>
<comment type="caution">
    <text evidence="1">The sequence shown here is derived from an EMBL/GenBank/DDBJ whole genome shotgun (WGS) entry which is preliminary data.</text>
</comment>
<protein>
    <submittedName>
        <fullName evidence="1">DUF1569 domain-containing protein</fullName>
    </submittedName>
</protein>
<dbReference type="EMBL" id="JARRAG010000001">
    <property type="protein sequence ID" value="MDG3002160.1"/>
    <property type="molecule type" value="Genomic_DNA"/>
</dbReference>
<dbReference type="Pfam" id="PF07606">
    <property type="entry name" value="DUF1569"/>
    <property type="match status" value="1"/>
</dbReference>
<dbReference type="InterPro" id="IPR034660">
    <property type="entry name" value="DinB/YfiT-like"/>
</dbReference>
<accession>A0ABT6F3L4</accession>
<dbReference type="Proteomes" id="UP001216907">
    <property type="component" value="Unassembled WGS sequence"/>
</dbReference>
<dbReference type="Gene3D" id="1.20.120.450">
    <property type="entry name" value="dinb family like domain"/>
    <property type="match status" value="1"/>
</dbReference>
<dbReference type="RefSeq" id="WP_277858527.1">
    <property type="nucleotide sequence ID" value="NZ_JARRAG010000001.1"/>
</dbReference>